<feature type="compositionally biased region" description="Acidic residues" evidence="9">
    <location>
        <begin position="261"/>
        <end position="271"/>
    </location>
</feature>
<dbReference type="Gene3D" id="3.40.50.300">
    <property type="entry name" value="P-loop containing nucleotide triphosphate hydrolases"/>
    <property type="match status" value="1"/>
</dbReference>
<dbReference type="PANTHER" id="PTHR45626">
    <property type="entry name" value="TRANSCRIPTION TERMINATION FACTOR 2-RELATED"/>
    <property type="match status" value="1"/>
</dbReference>
<accession>F4Q1U3</accession>
<dbReference type="PROSITE" id="PS00518">
    <property type="entry name" value="ZF_RING_1"/>
    <property type="match status" value="1"/>
</dbReference>
<feature type="region of interest" description="Disordered" evidence="9">
    <location>
        <begin position="127"/>
        <end position="146"/>
    </location>
</feature>
<dbReference type="InterPro" id="IPR014001">
    <property type="entry name" value="Helicase_ATP-bd"/>
</dbReference>
<dbReference type="GO" id="GO:0006281">
    <property type="term" value="P:DNA repair"/>
    <property type="evidence" value="ECO:0007669"/>
    <property type="project" value="TreeGrafter"/>
</dbReference>
<evidence type="ECO:0000256" key="8">
    <source>
        <dbReference type="PROSITE-ProRule" id="PRU00175"/>
    </source>
</evidence>
<feature type="compositionally biased region" description="Low complexity" evidence="9">
    <location>
        <begin position="1405"/>
        <end position="1429"/>
    </location>
</feature>
<keyword evidence="7" id="KW-0067">ATP-binding</keyword>
<dbReference type="InterPro" id="IPR027417">
    <property type="entry name" value="P-loop_NTPase"/>
</dbReference>
<dbReference type="PROSITE" id="PS50089">
    <property type="entry name" value="ZF_RING_2"/>
    <property type="match status" value="1"/>
</dbReference>
<dbReference type="Gene3D" id="3.40.50.10810">
    <property type="entry name" value="Tandem AAA-ATPase domain"/>
    <property type="match status" value="1"/>
</dbReference>
<feature type="region of interest" description="Disordered" evidence="9">
    <location>
        <begin position="211"/>
        <end position="305"/>
    </location>
</feature>
<dbReference type="PROSITE" id="PS51194">
    <property type="entry name" value="HELICASE_CTER"/>
    <property type="match status" value="1"/>
</dbReference>
<dbReference type="GO" id="GO:0004386">
    <property type="term" value="F:helicase activity"/>
    <property type="evidence" value="ECO:0007669"/>
    <property type="project" value="UniProtKB-KW"/>
</dbReference>
<dbReference type="EMBL" id="GL883020">
    <property type="protein sequence ID" value="EGG17963.1"/>
    <property type="molecule type" value="Genomic_DNA"/>
</dbReference>
<keyword evidence="3 8" id="KW-0863">Zinc-finger</keyword>
<feature type="domain" description="RING-type" evidence="10">
    <location>
        <begin position="1101"/>
        <end position="1148"/>
    </location>
</feature>
<dbReference type="STRING" id="1054147.F4Q1U3"/>
<evidence type="ECO:0000256" key="1">
    <source>
        <dbReference type="ARBA" id="ARBA00022723"/>
    </source>
</evidence>
<dbReference type="SUPFAM" id="SSF52540">
    <property type="entry name" value="P-loop containing nucleoside triphosphate hydrolases"/>
    <property type="match status" value="2"/>
</dbReference>
<dbReference type="GO" id="GO:0005634">
    <property type="term" value="C:nucleus"/>
    <property type="evidence" value="ECO:0007669"/>
    <property type="project" value="TreeGrafter"/>
</dbReference>
<dbReference type="InterPro" id="IPR050628">
    <property type="entry name" value="SNF2_RAD54_helicase_TF"/>
</dbReference>
<keyword evidence="14" id="KW-1185">Reference proteome</keyword>
<evidence type="ECO:0000256" key="6">
    <source>
        <dbReference type="ARBA" id="ARBA00022833"/>
    </source>
</evidence>
<name>F4Q1U3_CACFS</name>
<evidence type="ECO:0000313" key="14">
    <source>
        <dbReference type="Proteomes" id="UP000007797"/>
    </source>
</evidence>
<dbReference type="CDD" id="cd18793">
    <property type="entry name" value="SF2_C_SNF"/>
    <property type="match status" value="1"/>
</dbReference>
<evidence type="ECO:0000259" key="11">
    <source>
        <dbReference type="PROSITE" id="PS51192"/>
    </source>
</evidence>
<dbReference type="GO" id="GO:0008270">
    <property type="term" value="F:zinc ion binding"/>
    <property type="evidence" value="ECO:0007669"/>
    <property type="project" value="UniProtKB-KW"/>
</dbReference>
<keyword evidence="4" id="KW-0378">Hydrolase</keyword>
<feature type="compositionally biased region" description="Low complexity" evidence="9">
    <location>
        <begin position="338"/>
        <end position="352"/>
    </location>
</feature>
<dbReference type="InterPro" id="IPR000330">
    <property type="entry name" value="SNF2_N"/>
</dbReference>
<feature type="region of interest" description="Disordered" evidence="9">
    <location>
        <begin position="332"/>
        <end position="409"/>
    </location>
</feature>
<evidence type="ECO:0000256" key="9">
    <source>
        <dbReference type="SAM" id="MobiDB-lite"/>
    </source>
</evidence>
<dbReference type="InterPro" id="IPR017907">
    <property type="entry name" value="Znf_RING_CS"/>
</dbReference>
<evidence type="ECO:0000256" key="7">
    <source>
        <dbReference type="ARBA" id="ARBA00022840"/>
    </source>
</evidence>
<evidence type="ECO:0000256" key="5">
    <source>
        <dbReference type="ARBA" id="ARBA00022806"/>
    </source>
</evidence>
<feature type="domain" description="Helicase ATP-binding" evidence="11">
    <location>
        <begin position="786"/>
        <end position="978"/>
    </location>
</feature>
<dbReference type="GO" id="GO:0016787">
    <property type="term" value="F:hydrolase activity"/>
    <property type="evidence" value="ECO:0007669"/>
    <property type="project" value="UniProtKB-KW"/>
</dbReference>
<dbReference type="Pfam" id="PF00176">
    <property type="entry name" value="SNF2-rel_dom"/>
    <property type="match status" value="1"/>
</dbReference>
<dbReference type="GO" id="GO:0008094">
    <property type="term" value="F:ATP-dependent activity, acting on DNA"/>
    <property type="evidence" value="ECO:0007669"/>
    <property type="project" value="TreeGrafter"/>
</dbReference>
<feature type="region of interest" description="Disordered" evidence="9">
    <location>
        <begin position="1396"/>
        <end position="1429"/>
    </location>
</feature>
<gene>
    <name evidence="13" type="ORF">DFA_06629</name>
</gene>
<evidence type="ECO:0000256" key="3">
    <source>
        <dbReference type="ARBA" id="ARBA00022771"/>
    </source>
</evidence>
<dbReference type="PANTHER" id="PTHR45626:SF22">
    <property type="entry name" value="DNA REPAIR PROTEIN RAD5"/>
    <property type="match status" value="1"/>
</dbReference>
<keyword evidence="5" id="KW-0347">Helicase</keyword>
<dbReference type="SMART" id="SM00490">
    <property type="entry name" value="HELICc"/>
    <property type="match status" value="1"/>
</dbReference>
<evidence type="ECO:0000313" key="13">
    <source>
        <dbReference type="EMBL" id="EGG17963.1"/>
    </source>
</evidence>
<dbReference type="SMART" id="SM00487">
    <property type="entry name" value="DEXDc"/>
    <property type="match status" value="1"/>
</dbReference>
<evidence type="ECO:0000256" key="2">
    <source>
        <dbReference type="ARBA" id="ARBA00022741"/>
    </source>
</evidence>
<dbReference type="Pfam" id="PF00271">
    <property type="entry name" value="Helicase_C"/>
    <property type="match status" value="1"/>
</dbReference>
<evidence type="ECO:0000256" key="4">
    <source>
        <dbReference type="ARBA" id="ARBA00022801"/>
    </source>
</evidence>
<dbReference type="OMA" id="ICEDIPA"/>
<feature type="region of interest" description="Disordered" evidence="9">
    <location>
        <begin position="49"/>
        <end position="69"/>
    </location>
</feature>
<dbReference type="SUPFAM" id="SSF57850">
    <property type="entry name" value="RING/U-box"/>
    <property type="match status" value="1"/>
</dbReference>
<dbReference type="KEGG" id="dfa:DFA_06629"/>
<dbReference type="RefSeq" id="XP_004356855.1">
    <property type="nucleotide sequence ID" value="XM_004356802.1"/>
</dbReference>
<dbReference type="InterPro" id="IPR038718">
    <property type="entry name" value="SNF2-like_sf"/>
</dbReference>
<keyword evidence="2" id="KW-0547">Nucleotide-binding</keyword>
<dbReference type="OrthoDB" id="448448at2759"/>
<keyword evidence="6" id="KW-0862">Zinc</keyword>
<feature type="compositionally biased region" description="Low complexity" evidence="9">
    <location>
        <begin position="372"/>
        <end position="400"/>
    </location>
</feature>
<sequence>MPTTIVDDEKIFTPPSTASTHTKVDDIISPSSLPLNPIKAEFIPFTRRRKSTTLKDSNSSQTTTTTTTNTTPIKMEIDCDATAATSTSISTTTPIDINNEIIPIPIDQSTIDKEPSVTENIILVDDNQESSTVFPPPPPSSSSPPLIKKELKLKLKGSFKTSPIIVSTTPPTTTTSTTTTTTTTTIDLDQNSSSSLLLGNGIKKESFSIDIDSSDDEDDYEISDDDSKYQSISQLKKTSSDLNKLLSSPESNINNKRQHQEEEEVEEEEDLQPLHRLRKMKTEKLEESNDFNTSSTSQDIEHLKSQETVNQLDTYYDENNTNNDQEDAKTRIARRLQSSSSSLNHSTSPTKSNNGFNFRASIDLTSSQPDFNNNNNKDNNNIDNNNTTNRANRYNNNNNNQMSKEKMEEMVRNRLGKEDSDMMPYWKMENLLDQYQHDGDIEGAVKACKDFIAKKIATNGSTSNIRTSNSPILSSSVGGVQTDYATSQDRLNLMQDLYSTNKTKKERPTELPDEIDKRDENHWWTRIDYNSIGTGNVMHLNDEGLADGHRQGHERLWIKHLTTSQGGTISATGDEKAHLTDKLQVYFTRTRIGDETGKPADTLIARSRVTKTVIPLLRNRFIRMLGVVKTVVHQPTESNATVDVQFYLSHYAEIVQPLDKIQPSGQEENLYTTTQRINVLEKFLNVVKGSGDDLPSRELIRADQEESLSDTDFNNTNLSQEAPDKRFDGILQEHQSKGLWWMLNRERNPSVSYNDLVRLYWKIYKCDDNTIIYYNNYCDKVSRFAPKTENKVTGGLLCDDMGLGKTVMSLNLILSNHPVLNRNSQHREILAEYKKTSPLATNSMPKTTLIICPAALVFQWEAELKRFIKPPFEIYGYHGNKRNRNTLPFSYYDVVITTHITFGKEFKDFIKGQRTDSPLHQMLWWRIIVDEAQVMKKTSLLFDALQNIESINKWCLSGTPVQNYVDEMFPFLHFLHVYPIASSLFTWRQYVDKDKANGIPRLRTTLKPILLRRTKQNIPTLNLPSKTIETVVLKFHRKESLIYDQLFSESSAILDDLFRRGLQMLNYGYILSLILRLRQVCDHTSLIVRTSQEEEVTTEFCSMCGDILISPFIQGICNHKYCMACVLETFRDQSITQHFPKVKCPECDTQIILDKKLASDYDIRIDKEINIKAAKVIRTLPKSAHRDSEASRIAAGSEFIDDKNSAKLTRMLDDINEAKRNDRDAKIVIFSQWTSMLNRVEMLLIEKNIMPTEHYLRYDGTMTPNAKRAAVETFQTTNGEPRILLISLKAGGVGLNLTRANHVIVLDPWWNSSAEDQAIDRVHRIGQLKHVYVKKYVIQASIEERVLELQRAKESMTKAILDQKYDPTRQIITFKLSIEDIKKLFMDFKNGSQLESTTTTYNNHNQPIQPSTSTTSTTSTTIQNNNNNL</sequence>
<feature type="domain" description="Helicase C-terminal" evidence="12">
    <location>
        <begin position="1207"/>
        <end position="1372"/>
    </location>
</feature>
<feature type="compositionally biased region" description="Acidic residues" evidence="9">
    <location>
        <begin position="212"/>
        <end position="224"/>
    </location>
</feature>
<dbReference type="CDD" id="cd18008">
    <property type="entry name" value="DEXDc_SHPRH-like"/>
    <property type="match status" value="1"/>
</dbReference>
<dbReference type="InterPro" id="IPR001841">
    <property type="entry name" value="Znf_RING"/>
</dbReference>
<evidence type="ECO:0000259" key="12">
    <source>
        <dbReference type="PROSITE" id="PS51194"/>
    </source>
</evidence>
<dbReference type="InterPro" id="IPR001650">
    <property type="entry name" value="Helicase_C-like"/>
</dbReference>
<dbReference type="InterPro" id="IPR049730">
    <property type="entry name" value="SNF2/RAD54-like_C"/>
</dbReference>
<proteinExistence type="predicted"/>
<dbReference type="GeneID" id="14870013"/>
<dbReference type="GO" id="GO:0005524">
    <property type="term" value="F:ATP binding"/>
    <property type="evidence" value="ECO:0007669"/>
    <property type="project" value="UniProtKB-KW"/>
</dbReference>
<organism evidence="13 14">
    <name type="scientific">Cavenderia fasciculata</name>
    <name type="common">Slime mold</name>
    <name type="synonym">Dictyostelium fasciculatum</name>
    <dbReference type="NCBI Taxonomy" id="261658"/>
    <lineage>
        <taxon>Eukaryota</taxon>
        <taxon>Amoebozoa</taxon>
        <taxon>Evosea</taxon>
        <taxon>Eumycetozoa</taxon>
        <taxon>Dictyostelia</taxon>
        <taxon>Acytosteliales</taxon>
        <taxon>Cavenderiaceae</taxon>
        <taxon>Cavenderia</taxon>
    </lineage>
</organism>
<dbReference type="PROSITE" id="PS51192">
    <property type="entry name" value="HELICASE_ATP_BIND_1"/>
    <property type="match status" value="1"/>
</dbReference>
<feature type="compositionally biased region" description="Polar residues" evidence="9">
    <location>
        <begin position="229"/>
        <end position="255"/>
    </location>
</feature>
<dbReference type="InterPro" id="IPR013083">
    <property type="entry name" value="Znf_RING/FYVE/PHD"/>
</dbReference>
<reference evidence="14" key="1">
    <citation type="journal article" date="2011" name="Genome Res.">
        <title>Phylogeny-wide analysis of social amoeba genomes highlights ancient origins for complex intercellular communication.</title>
        <authorList>
            <person name="Heidel A.J."/>
            <person name="Lawal H.M."/>
            <person name="Felder M."/>
            <person name="Schilde C."/>
            <person name="Helps N.R."/>
            <person name="Tunggal B."/>
            <person name="Rivero F."/>
            <person name="John U."/>
            <person name="Schleicher M."/>
            <person name="Eichinger L."/>
            <person name="Platzer M."/>
            <person name="Noegel A.A."/>
            <person name="Schaap P."/>
            <person name="Gloeckner G."/>
        </authorList>
    </citation>
    <scope>NUCLEOTIDE SEQUENCE [LARGE SCALE GENOMIC DNA]</scope>
    <source>
        <strain evidence="14">SH3</strain>
    </source>
</reference>
<protein>
    <submittedName>
        <fullName evidence="13">SNF2-related domain-containing protein</fullName>
    </submittedName>
</protein>
<dbReference type="Proteomes" id="UP000007797">
    <property type="component" value="Unassembled WGS sequence"/>
</dbReference>
<dbReference type="Gene3D" id="3.30.40.10">
    <property type="entry name" value="Zinc/RING finger domain, C3HC4 (zinc finger)"/>
    <property type="match status" value="1"/>
</dbReference>
<keyword evidence="1" id="KW-0479">Metal-binding</keyword>
<evidence type="ECO:0000259" key="10">
    <source>
        <dbReference type="PROSITE" id="PS50089"/>
    </source>
</evidence>